<evidence type="ECO:0008006" key="8">
    <source>
        <dbReference type="Google" id="ProtNLM"/>
    </source>
</evidence>
<keyword evidence="4 5" id="KW-0472">Membrane</keyword>
<dbReference type="GO" id="GO:0005783">
    <property type="term" value="C:endoplasmic reticulum"/>
    <property type="evidence" value="ECO:0007669"/>
    <property type="project" value="TreeGrafter"/>
</dbReference>
<comment type="subcellular location">
    <subcellularLocation>
        <location evidence="1">Membrane</location>
        <topology evidence="1">Multi-pass membrane protein</topology>
    </subcellularLocation>
</comment>
<dbReference type="GO" id="GO:0004364">
    <property type="term" value="F:glutathione transferase activity"/>
    <property type="evidence" value="ECO:0007669"/>
    <property type="project" value="TreeGrafter"/>
</dbReference>
<evidence type="ECO:0000256" key="3">
    <source>
        <dbReference type="ARBA" id="ARBA00022989"/>
    </source>
</evidence>
<evidence type="ECO:0000313" key="7">
    <source>
        <dbReference type="Proteomes" id="UP000738349"/>
    </source>
</evidence>
<dbReference type="GO" id="GO:0005635">
    <property type="term" value="C:nuclear envelope"/>
    <property type="evidence" value="ECO:0007669"/>
    <property type="project" value="TreeGrafter"/>
</dbReference>
<dbReference type="Pfam" id="PF01124">
    <property type="entry name" value="MAPEG"/>
    <property type="match status" value="1"/>
</dbReference>
<evidence type="ECO:0000256" key="2">
    <source>
        <dbReference type="ARBA" id="ARBA00022692"/>
    </source>
</evidence>
<dbReference type="SUPFAM" id="SSF161084">
    <property type="entry name" value="MAPEG domain-like"/>
    <property type="match status" value="1"/>
</dbReference>
<protein>
    <recommendedName>
        <fullName evidence="8">Microsomal glutathione S-transferase 3</fullName>
    </recommendedName>
</protein>
<dbReference type="PANTHER" id="PTHR10250">
    <property type="entry name" value="MICROSOMAL GLUTATHIONE S-TRANSFERASE"/>
    <property type="match status" value="1"/>
</dbReference>
<dbReference type="EMBL" id="JAGMUV010000006">
    <property type="protein sequence ID" value="KAH7152984.1"/>
    <property type="molecule type" value="Genomic_DNA"/>
</dbReference>
<dbReference type="AlphaFoldDB" id="A0A9P9JBT3"/>
<dbReference type="PANTHER" id="PTHR10250:SF26">
    <property type="entry name" value="GLUTATHIONE S-TRANSFERASE 3, MITOCHONDRIAL"/>
    <property type="match status" value="1"/>
</dbReference>
<name>A0A9P9JBT3_9HYPO</name>
<feature type="transmembrane region" description="Helical" evidence="5">
    <location>
        <begin position="12"/>
        <end position="31"/>
    </location>
</feature>
<reference evidence="6" key="1">
    <citation type="journal article" date="2021" name="Nat. Commun.">
        <title>Genetic determinants of endophytism in the Arabidopsis root mycobiome.</title>
        <authorList>
            <person name="Mesny F."/>
            <person name="Miyauchi S."/>
            <person name="Thiergart T."/>
            <person name="Pickel B."/>
            <person name="Atanasova L."/>
            <person name="Karlsson M."/>
            <person name="Huettel B."/>
            <person name="Barry K.W."/>
            <person name="Haridas S."/>
            <person name="Chen C."/>
            <person name="Bauer D."/>
            <person name="Andreopoulos W."/>
            <person name="Pangilinan J."/>
            <person name="LaButti K."/>
            <person name="Riley R."/>
            <person name="Lipzen A."/>
            <person name="Clum A."/>
            <person name="Drula E."/>
            <person name="Henrissat B."/>
            <person name="Kohler A."/>
            <person name="Grigoriev I.V."/>
            <person name="Martin F.M."/>
            <person name="Hacquard S."/>
        </authorList>
    </citation>
    <scope>NUCLEOTIDE SEQUENCE</scope>
    <source>
        <strain evidence="6">MPI-CAGE-AT-0147</strain>
    </source>
</reference>
<evidence type="ECO:0000256" key="4">
    <source>
        <dbReference type="ARBA" id="ARBA00023136"/>
    </source>
</evidence>
<dbReference type="OrthoDB" id="410651at2759"/>
<dbReference type="Gene3D" id="1.20.120.550">
    <property type="entry name" value="Membrane associated eicosanoid/glutathione metabolism-like domain"/>
    <property type="match status" value="1"/>
</dbReference>
<organism evidence="6 7">
    <name type="scientific">Dactylonectria macrodidyma</name>
    <dbReference type="NCBI Taxonomy" id="307937"/>
    <lineage>
        <taxon>Eukaryota</taxon>
        <taxon>Fungi</taxon>
        <taxon>Dikarya</taxon>
        <taxon>Ascomycota</taxon>
        <taxon>Pezizomycotina</taxon>
        <taxon>Sordariomycetes</taxon>
        <taxon>Hypocreomycetidae</taxon>
        <taxon>Hypocreales</taxon>
        <taxon>Nectriaceae</taxon>
        <taxon>Dactylonectria</taxon>
    </lineage>
</organism>
<evidence type="ECO:0000256" key="1">
    <source>
        <dbReference type="ARBA" id="ARBA00004141"/>
    </source>
</evidence>
<dbReference type="GO" id="GO:0004602">
    <property type="term" value="F:glutathione peroxidase activity"/>
    <property type="evidence" value="ECO:0007669"/>
    <property type="project" value="TreeGrafter"/>
</dbReference>
<feature type="transmembrane region" description="Helical" evidence="5">
    <location>
        <begin position="79"/>
        <end position="102"/>
    </location>
</feature>
<dbReference type="Proteomes" id="UP000738349">
    <property type="component" value="Unassembled WGS sequence"/>
</dbReference>
<proteinExistence type="predicted"/>
<feature type="transmembrane region" description="Helical" evidence="5">
    <location>
        <begin position="122"/>
        <end position="149"/>
    </location>
</feature>
<gene>
    <name evidence="6" type="ORF">EDB81DRAFT_790195</name>
</gene>
<dbReference type="InterPro" id="IPR050997">
    <property type="entry name" value="MAPEG"/>
</dbReference>
<dbReference type="InterPro" id="IPR023352">
    <property type="entry name" value="MAPEG-like_dom_sf"/>
</dbReference>
<dbReference type="InterPro" id="IPR001129">
    <property type="entry name" value="Membr-assoc_MAPEG"/>
</dbReference>
<accession>A0A9P9JBT3</accession>
<comment type="caution">
    <text evidence="6">The sequence shown here is derived from an EMBL/GenBank/DDBJ whole genome shotgun (WGS) entry which is preliminary data.</text>
</comment>
<sequence>MPFILEVPEQYGFVIAVATSTFFINTLHVQLTSKYRKASGLKYPIAYASNELAEKDPKAYQFNCAQRAHSNFTENQTSFLGALLVSGLHYPVAAATLGAGWALSRVVYALGYTSGQGPKGRLIGSIGSFLFDTILKFMAGYVSVLYALASQ</sequence>
<evidence type="ECO:0000256" key="5">
    <source>
        <dbReference type="SAM" id="Phobius"/>
    </source>
</evidence>
<dbReference type="GO" id="GO:0016020">
    <property type="term" value="C:membrane"/>
    <property type="evidence" value="ECO:0007669"/>
    <property type="project" value="UniProtKB-SubCell"/>
</dbReference>
<evidence type="ECO:0000313" key="6">
    <source>
        <dbReference type="EMBL" id="KAH7152984.1"/>
    </source>
</evidence>
<keyword evidence="3 5" id="KW-1133">Transmembrane helix</keyword>
<keyword evidence="7" id="KW-1185">Reference proteome</keyword>
<keyword evidence="2 5" id="KW-0812">Transmembrane</keyword>